<gene>
    <name evidence="1" type="ORF">NTEN_LOCUS10887</name>
</gene>
<dbReference type="EMBL" id="CADCXU010016370">
    <property type="protein sequence ID" value="CAB0005410.1"/>
    <property type="molecule type" value="Genomic_DNA"/>
</dbReference>
<evidence type="ECO:0000313" key="1">
    <source>
        <dbReference type="EMBL" id="CAB0005410.1"/>
    </source>
</evidence>
<sequence>MNKLIRRVRDHGHLLGWEASTVRVYMSGRISGFPFFFILQQLTSAVEQPFWIFGASIKVPQLLDVFHSSCRQIENGSEMNPQNL</sequence>
<keyword evidence="2" id="KW-1185">Reference proteome</keyword>
<protein>
    <submittedName>
        <fullName evidence="1">Uncharacterized protein</fullName>
    </submittedName>
</protein>
<name>A0A6H5GQE9_9HEMI</name>
<reference evidence="1 2" key="1">
    <citation type="submission" date="2020-02" db="EMBL/GenBank/DDBJ databases">
        <authorList>
            <person name="Ferguson B K."/>
        </authorList>
    </citation>
    <scope>NUCLEOTIDE SEQUENCE [LARGE SCALE GENOMIC DNA]</scope>
</reference>
<proteinExistence type="predicted"/>
<accession>A0A6H5GQE9</accession>
<dbReference type="Proteomes" id="UP000479000">
    <property type="component" value="Unassembled WGS sequence"/>
</dbReference>
<organism evidence="1 2">
    <name type="scientific">Nesidiocoris tenuis</name>
    <dbReference type="NCBI Taxonomy" id="355587"/>
    <lineage>
        <taxon>Eukaryota</taxon>
        <taxon>Metazoa</taxon>
        <taxon>Ecdysozoa</taxon>
        <taxon>Arthropoda</taxon>
        <taxon>Hexapoda</taxon>
        <taxon>Insecta</taxon>
        <taxon>Pterygota</taxon>
        <taxon>Neoptera</taxon>
        <taxon>Paraneoptera</taxon>
        <taxon>Hemiptera</taxon>
        <taxon>Heteroptera</taxon>
        <taxon>Panheteroptera</taxon>
        <taxon>Cimicomorpha</taxon>
        <taxon>Miridae</taxon>
        <taxon>Dicyphina</taxon>
        <taxon>Nesidiocoris</taxon>
    </lineage>
</organism>
<dbReference type="AlphaFoldDB" id="A0A6H5GQE9"/>
<evidence type="ECO:0000313" key="2">
    <source>
        <dbReference type="Proteomes" id="UP000479000"/>
    </source>
</evidence>